<dbReference type="AlphaFoldDB" id="A0AAE0FYD2"/>
<sequence length="455" mass="50303">MRKELSAVRQEIKDLKGGRGQGQGEHDRRSFFEKKIVDARHDRGRGQRGNGKGKGKGAFYRVGAKSAVDSAFHNAFDDKDDDAFAELCDYYGKAEVHKGPTANTFASHDDTRSDGHSLRAQYSGLREISAVKFTVDPPLAARSVVFEDSKPADDPPRVAFTAEKTAKIIPTVKTTPTIVHNDERALGSFDKWANYVSPVLDMTPTVSAHFDNFTLTADPFDETEGEDACEDEDIDETAEVVSIPQSPAEEKAARLTAWHEHAEVPGRKRTDVYRVTDVIGGYSYLQDPHAYDAAVASYDPADQYRPVPLQPPPPRQRIGGGRKIGLLQTALLWTLFFCTFVFLTDECDATVVAAQFAQPLHHEIDFDTATPPAQGLVVSQHGIVAFDAATEDFYEDPGPDRSEIETNKNFEYGRAWCDYAEGSLTVVTTWDNVLPAIVYVSPSPVQSDDEEEEHQ</sequence>
<name>A0AAE0FYD2_9CHLO</name>
<feature type="region of interest" description="Disordered" evidence="1">
    <location>
        <begin position="1"/>
        <end position="58"/>
    </location>
</feature>
<feature type="compositionally biased region" description="Basic and acidic residues" evidence="1">
    <location>
        <begin position="1"/>
        <end position="17"/>
    </location>
</feature>
<evidence type="ECO:0000313" key="2">
    <source>
        <dbReference type="EMBL" id="KAK3267972.1"/>
    </source>
</evidence>
<accession>A0AAE0FYD2</accession>
<dbReference type="Proteomes" id="UP001190700">
    <property type="component" value="Unassembled WGS sequence"/>
</dbReference>
<proteinExistence type="predicted"/>
<feature type="compositionally biased region" description="Basic and acidic residues" evidence="1">
    <location>
        <begin position="24"/>
        <end position="45"/>
    </location>
</feature>
<gene>
    <name evidence="2" type="ORF">CYMTET_23501</name>
</gene>
<keyword evidence="3" id="KW-1185">Reference proteome</keyword>
<protein>
    <submittedName>
        <fullName evidence="2">Uncharacterized protein</fullName>
    </submittedName>
</protein>
<organism evidence="2 3">
    <name type="scientific">Cymbomonas tetramitiformis</name>
    <dbReference type="NCBI Taxonomy" id="36881"/>
    <lineage>
        <taxon>Eukaryota</taxon>
        <taxon>Viridiplantae</taxon>
        <taxon>Chlorophyta</taxon>
        <taxon>Pyramimonadophyceae</taxon>
        <taxon>Pyramimonadales</taxon>
        <taxon>Pyramimonadaceae</taxon>
        <taxon>Cymbomonas</taxon>
    </lineage>
</organism>
<evidence type="ECO:0000313" key="3">
    <source>
        <dbReference type="Proteomes" id="UP001190700"/>
    </source>
</evidence>
<comment type="caution">
    <text evidence="2">The sequence shown here is derived from an EMBL/GenBank/DDBJ whole genome shotgun (WGS) entry which is preliminary data.</text>
</comment>
<dbReference type="EMBL" id="LGRX02012089">
    <property type="protein sequence ID" value="KAK3267972.1"/>
    <property type="molecule type" value="Genomic_DNA"/>
</dbReference>
<reference evidence="2 3" key="1">
    <citation type="journal article" date="2015" name="Genome Biol. Evol.">
        <title>Comparative Genomics of a Bacterivorous Green Alga Reveals Evolutionary Causalities and Consequences of Phago-Mixotrophic Mode of Nutrition.</title>
        <authorList>
            <person name="Burns J.A."/>
            <person name="Paasch A."/>
            <person name="Narechania A."/>
            <person name="Kim E."/>
        </authorList>
    </citation>
    <scope>NUCLEOTIDE SEQUENCE [LARGE SCALE GENOMIC DNA]</scope>
    <source>
        <strain evidence="2 3">PLY_AMNH</strain>
    </source>
</reference>
<evidence type="ECO:0000256" key="1">
    <source>
        <dbReference type="SAM" id="MobiDB-lite"/>
    </source>
</evidence>